<keyword evidence="2" id="KW-0808">Transferase</keyword>
<dbReference type="Pfam" id="PF08666">
    <property type="entry name" value="SAF"/>
    <property type="match status" value="1"/>
</dbReference>
<dbReference type="PANTHER" id="PTHR42966:SF1">
    <property type="entry name" value="SIALIC ACID SYNTHASE"/>
    <property type="match status" value="1"/>
</dbReference>
<dbReference type="InterPro" id="IPR036732">
    <property type="entry name" value="AFP_Neu5c_C_sf"/>
</dbReference>
<keyword evidence="3" id="KW-1185">Reference proteome</keyword>
<dbReference type="PROSITE" id="PS50844">
    <property type="entry name" value="AFP_LIKE"/>
    <property type="match status" value="1"/>
</dbReference>
<dbReference type="RefSeq" id="WP_338024346.1">
    <property type="nucleotide sequence ID" value="NZ_JAFBDR010000028.1"/>
</dbReference>
<dbReference type="CDD" id="cd11615">
    <property type="entry name" value="SAF_NeuB_like"/>
    <property type="match status" value="1"/>
</dbReference>
<dbReference type="InterPro" id="IPR020007">
    <property type="entry name" value="NeuB/NeuA"/>
</dbReference>
<gene>
    <name evidence="2" type="ORF">JOC48_003744</name>
</gene>
<dbReference type="PANTHER" id="PTHR42966">
    <property type="entry name" value="N-ACETYLNEURAMINATE SYNTHASE"/>
    <property type="match status" value="1"/>
</dbReference>
<evidence type="ECO:0000313" key="3">
    <source>
        <dbReference type="Proteomes" id="UP001296943"/>
    </source>
</evidence>
<name>A0ABS2N4Z1_9BACI</name>
<dbReference type="InterPro" id="IPR006190">
    <property type="entry name" value="SAF_AFP_Neu5Ac"/>
</dbReference>
<dbReference type="NCBIfam" id="TIGR03569">
    <property type="entry name" value="NeuB_NnaB"/>
    <property type="match status" value="1"/>
</dbReference>
<dbReference type="InterPro" id="IPR013974">
    <property type="entry name" value="SAF"/>
</dbReference>
<dbReference type="InterPro" id="IPR051690">
    <property type="entry name" value="PseI-like"/>
</dbReference>
<accession>A0ABS2N4Z1</accession>
<protein>
    <submittedName>
        <fullName evidence="2">N-acetylneuraminate synthase</fullName>
        <ecNumber evidence="2">2.5.1.56</ecNumber>
    </submittedName>
</protein>
<evidence type="ECO:0000259" key="1">
    <source>
        <dbReference type="PROSITE" id="PS50844"/>
    </source>
</evidence>
<sequence length="348" mass="38458">MNKPYIQIGNRKIGEEYAPLVIAEIGINHEGSLEVAKEMVDAAYSSGAEIIKHQTHVIEDEMSKEAKRVIPGNTDVSIYDVMSKCALNEKDEIALKDYVESKGMIYLSTPFSRKAANRLERMGVSAYKVGSGECNNYPLIEHIASYGKPMIVSTGMNDISSINKTVEILENYNIQFALLHCTNLYPTPPSLVRLGGMQELQDTFPNAVIGLSDHTANNNACLAATALGASILERHFTDSKNRTGPDILCSMDPKELKDLIEGSSEIAQMRGGKKEPTKEEQVTINFAFATVVAIQDIKAGEILSEENIWVKRPGIGEIKAEHYKSIIGKKVIKDISNDEHLSWNDIER</sequence>
<proteinExistence type="predicted"/>
<comment type="caution">
    <text evidence="2">The sequence shown here is derived from an EMBL/GenBank/DDBJ whole genome shotgun (WGS) entry which is preliminary data.</text>
</comment>
<evidence type="ECO:0000313" key="2">
    <source>
        <dbReference type="EMBL" id="MBM7573193.1"/>
    </source>
</evidence>
<organism evidence="2 3">
    <name type="scientific">Aquibacillus albus</name>
    <dbReference type="NCBI Taxonomy" id="1168171"/>
    <lineage>
        <taxon>Bacteria</taxon>
        <taxon>Bacillati</taxon>
        <taxon>Bacillota</taxon>
        <taxon>Bacilli</taxon>
        <taxon>Bacillales</taxon>
        <taxon>Bacillaceae</taxon>
        <taxon>Aquibacillus</taxon>
    </lineage>
</organism>
<dbReference type="InterPro" id="IPR013785">
    <property type="entry name" value="Aldolase_TIM"/>
</dbReference>
<dbReference type="SMART" id="SM00858">
    <property type="entry name" value="SAF"/>
    <property type="match status" value="1"/>
</dbReference>
<dbReference type="GO" id="GO:0050462">
    <property type="term" value="F:N-acetylneuraminate synthase activity"/>
    <property type="evidence" value="ECO:0007669"/>
    <property type="project" value="UniProtKB-EC"/>
</dbReference>
<dbReference type="EMBL" id="JAFBDR010000028">
    <property type="protein sequence ID" value="MBM7573193.1"/>
    <property type="molecule type" value="Genomic_DNA"/>
</dbReference>
<dbReference type="Pfam" id="PF03102">
    <property type="entry name" value="NeuB"/>
    <property type="match status" value="1"/>
</dbReference>
<dbReference type="Proteomes" id="UP001296943">
    <property type="component" value="Unassembled WGS sequence"/>
</dbReference>
<dbReference type="InterPro" id="IPR013132">
    <property type="entry name" value="PseI/NeuA/B-like_N"/>
</dbReference>
<dbReference type="SUPFAM" id="SSF51269">
    <property type="entry name" value="AFP III-like domain"/>
    <property type="match status" value="1"/>
</dbReference>
<feature type="domain" description="AFP-like" evidence="1">
    <location>
        <begin position="290"/>
        <end position="348"/>
    </location>
</feature>
<dbReference type="Gene3D" id="3.20.20.70">
    <property type="entry name" value="Aldolase class I"/>
    <property type="match status" value="1"/>
</dbReference>
<dbReference type="SUPFAM" id="SSF51569">
    <property type="entry name" value="Aldolase"/>
    <property type="match status" value="1"/>
</dbReference>
<dbReference type="Gene3D" id="3.90.1210.10">
    <property type="entry name" value="Antifreeze-like/N-acetylneuraminic acid synthase C-terminal domain"/>
    <property type="match status" value="1"/>
</dbReference>
<reference evidence="2 3" key="1">
    <citation type="submission" date="2021-01" db="EMBL/GenBank/DDBJ databases">
        <title>Genomic Encyclopedia of Type Strains, Phase IV (KMG-IV): sequencing the most valuable type-strain genomes for metagenomic binning, comparative biology and taxonomic classification.</title>
        <authorList>
            <person name="Goeker M."/>
        </authorList>
    </citation>
    <scope>NUCLEOTIDE SEQUENCE [LARGE SCALE GENOMIC DNA]</scope>
    <source>
        <strain evidence="2 3">DSM 23711</strain>
    </source>
</reference>
<dbReference type="EC" id="2.5.1.56" evidence="2"/>
<dbReference type="InterPro" id="IPR057736">
    <property type="entry name" value="SAF_PseI/NeuA/NeuB"/>
</dbReference>